<sequence length="26" mass="3039">MTIAIIVSSIGIAYFFFRDWKEEMGI</sequence>
<gene>
    <name evidence="1" type="ORF">Epa1_p67</name>
</gene>
<evidence type="ECO:0000313" key="2">
    <source>
        <dbReference type="Proteomes" id="UP000502495"/>
    </source>
</evidence>
<dbReference type="Proteomes" id="UP000502495">
    <property type="component" value="Segment"/>
</dbReference>
<reference evidence="1 2" key="1">
    <citation type="submission" date="2020-02" db="EMBL/GenBank/DDBJ databases">
        <title>Complete Genome Sequences of Nine Phages Lytic against Multidrug-Resistant Pseudomonas aeruginosa.</title>
        <authorList>
            <person name="Farlow J."/>
            <person name="Freyberger H.R."/>
            <person name="He Y."/>
            <person name="Ward A.M."/>
            <person name="Rutvisuttinunt W."/>
            <person name="Li T."/>
            <person name="Jacobs A.C."/>
            <person name="Nikolich M.P."/>
            <person name="Filippov A."/>
        </authorList>
    </citation>
    <scope>NUCLEOTIDE SEQUENCE [LARGE SCALE GENOMIC DNA]</scope>
</reference>
<accession>A0A6G9LIC8</accession>
<proteinExistence type="predicted"/>
<organism evidence="1 2">
    <name type="scientific">Pseudomonas phage Epa1</name>
    <dbReference type="NCBI Taxonomy" id="2719568"/>
    <lineage>
        <taxon>Viruses</taxon>
        <taxon>Duplodnaviria</taxon>
        <taxon>Heunggongvirae</taxon>
        <taxon>Uroviricota</taxon>
        <taxon>Caudoviricetes</taxon>
        <taxon>Bruynoghevirus</taxon>
        <taxon>Bruynoghevirus PaP3</taxon>
    </lineage>
</organism>
<evidence type="ECO:0000313" key="1">
    <source>
        <dbReference type="EMBL" id="QIQ64436.1"/>
    </source>
</evidence>
<name>A0A6G9LIC8_9CAUD</name>
<dbReference type="EMBL" id="MT108723">
    <property type="protein sequence ID" value="QIQ64436.1"/>
    <property type="molecule type" value="Genomic_DNA"/>
</dbReference>
<protein>
    <submittedName>
        <fullName evidence="1">Uncharacterized protein</fullName>
    </submittedName>
</protein>